<dbReference type="Gene3D" id="1.20.1440.90">
    <property type="entry name" value="Phosphoenolpyruvate/pyruvate domain"/>
    <property type="match status" value="1"/>
</dbReference>
<organism evidence="4 5">
    <name type="scientific">Aquariibacter albus</name>
    <dbReference type="NCBI Taxonomy" id="2759899"/>
    <lineage>
        <taxon>Bacteria</taxon>
        <taxon>Pseudomonadati</taxon>
        <taxon>Pseudomonadota</taxon>
        <taxon>Betaproteobacteria</taxon>
        <taxon>Burkholderiales</taxon>
        <taxon>Sphaerotilaceae</taxon>
        <taxon>Aquariibacter</taxon>
    </lineage>
</organism>
<accession>A0A839HJY4</accession>
<protein>
    <recommendedName>
        <fullName evidence="2">Phosphoenolpyruvate carboxylase</fullName>
    </recommendedName>
</protein>
<dbReference type="GO" id="GO:0008964">
    <property type="term" value="F:phosphoenolpyruvate carboxylase activity"/>
    <property type="evidence" value="ECO:0007669"/>
    <property type="project" value="InterPro"/>
</dbReference>
<dbReference type="InterPro" id="IPR021135">
    <property type="entry name" value="PEP_COase"/>
</dbReference>
<feature type="active site" evidence="3">
    <location>
        <position position="574"/>
    </location>
</feature>
<dbReference type="AlphaFoldDB" id="A0A839HJY4"/>
<dbReference type="GO" id="GO:0005829">
    <property type="term" value="C:cytosol"/>
    <property type="evidence" value="ECO:0007669"/>
    <property type="project" value="TreeGrafter"/>
</dbReference>
<gene>
    <name evidence="4" type="ORF">H4F90_08340</name>
</gene>
<name>A0A839HJY4_9BURK</name>
<dbReference type="GO" id="GO:0015977">
    <property type="term" value="P:carbon fixation"/>
    <property type="evidence" value="ECO:0007669"/>
    <property type="project" value="InterPro"/>
</dbReference>
<dbReference type="Proteomes" id="UP000586093">
    <property type="component" value="Unassembled WGS sequence"/>
</dbReference>
<keyword evidence="5" id="KW-1185">Reference proteome</keyword>
<keyword evidence="4" id="KW-0670">Pyruvate</keyword>
<proteinExistence type="predicted"/>
<reference evidence="4 5" key="1">
    <citation type="submission" date="2020-08" db="EMBL/GenBank/DDBJ databases">
        <title>Aquariorum lacteus gen. nov., sp. nov., a new member of the family Comamonadaceae, isolated from freshwater aquarium.</title>
        <authorList>
            <person name="Chun S.-J."/>
        </authorList>
    </citation>
    <scope>NUCLEOTIDE SEQUENCE [LARGE SCALE GENOMIC DNA]</scope>
    <source>
        <strain evidence="4 5">SJAQ100</strain>
    </source>
</reference>
<dbReference type="GO" id="GO:0006099">
    <property type="term" value="P:tricarboxylic acid cycle"/>
    <property type="evidence" value="ECO:0007669"/>
    <property type="project" value="InterPro"/>
</dbReference>
<evidence type="ECO:0000256" key="1">
    <source>
        <dbReference type="ARBA" id="ARBA00003670"/>
    </source>
</evidence>
<comment type="function">
    <text evidence="1">Forms oxaloacetate, a four-carbon dicarboxylic acid source for the tricarboxylic acid cycle.</text>
</comment>
<dbReference type="SUPFAM" id="SSF51621">
    <property type="entry name" value="Phosphoenolpyruvate/pyruvate domain"/>
    <property type="match status" value="1"/>
</dbReference>
<dbReference type="PRINTS" id="PR00150">
    <property type="entry name" value="PEPCARBXLASE"/>
</dbReference>
<evidence type="ECO:0000313" key="4">
    <source>
        <dbReference type="EMBL" id="MBB1161986.1"/>
    </source>
</evidence>
<dbReference type="RefSeq" id="WP_182663453.1">
    <property type="nucleotide sequence ID" value="NZ_JACIVI010000002.1"/>
</dbReference>
<sequence>MSPVITAEAAELVSEEGANDGFSRADLLREAMLGVLDRHEPEVAALLRREGLSGEGLSPRLLARTIQAQAMWFQLLAIAEQNRDMRRRRNVERERGYAQLLGTFAHVIGSAAAGGIPAGEIREALASIKIRPVITAHPTESKRITVLERHRRIYLRLVDLESPRWTEREREELLRAISDEIELLWLTGELKLEKPTVEQEVNWGLYFFNENLFDTVPALYAKVEAAFARQFPEEAPLELPPFFTFGSWVGGDRDGNPYVTSEVTRRTLWQNRVACLRRYRSRIVELIRNLSIAEHALDFPAAFKRAVQAALDQIPDGAQIAARNPGELCRQYLAVMLARLDVTLARSEEQEPATTAGGYQHADQMLVDLDLVQAALVEAGAARLAQSLIKPMWREVSIFRFSTLRLDVRENTIRINATLGEMYRSLRGEEPPPIESPAWKAWLLAELGSPRAQPYDYPELSAEAAETLATFRTIGEMRMQIDREAFGALILSMTHSAADVLGVYLLAKEAGLFADALAVEACTLPIVPLLETIPDLRGASAILKELIAVPLVQRSLRRQGNVQEVMVGYSDSNKDGGYLAANWELSKAQAQLTRLGSELGVAIAFFHGRGGSVSRGGAPTGRAIAAAPAGSIRGQFRITEQGEVVSLKYANKGTAAYQVELLSASVIEHMLKSERETALIPRHEYDEALEALSGTSWTAYRRLMESPSMLAYLQAASPLEELALLNLGSRPARRTQARTLADLRAIPWVFAWAQNRHMLTGWYGVGSGIKAFLDVRKARGLELLQRMFQESRLFRLVMDEVEKTLLMVDLDIARAFAGLCEDAEIREPIFGAIAAEHALTREMVCTISGDPVLAQRFPQYRRRLARRLRTMNQVSLEQVQLLRAWRASGAEDVRHALLLSINCASAGLGATG</sequence>
<dbReference type="PANTHER" id="PTHR30523:SF32">
    <property type="entry name" value="PHOSPHOENOLPYRUVATE CARBOXYLASE"/>
    <property type="match status" value="1"/>
</dbReference>
<dbReference type="InterPro" id="IPR033129">
    <property type="entry name" value="PEPCASE_His_AS"/>
</dbReference>
<dbReference type="Pfam" id="PF00311">
    <property type="entry name" value="PEPcase"/>
    <property type="match status" value="1"/>
</dbReference>
<dbReference type="PANTHER" id="PTHR30523">
    <property type="entry name" value="PHOSPHOENOLPYRUVATE CARBOXYLASE"/>
    <property type="match status" value="1"/>
</dbReference>
<dbReference type="InterPro" id="IPR015813">
    <property type="entry name" value="Pyrv/PenolPyrv_kinase-like_dom"/>
</dbReference>
<evidence type="ECO:0000256" key="3">
    <source>
        <dbReference type="PROSITE-ProRule" id="PRU10112"/>
    </source>
</evidence>
<evidence type="ECO:0000313" key="5">
    <source>
        <dbReference type="Proteomes" id="UP000586093"/>
    </source>
</evidence>
<comment type="caution">
    <text evidence="4">The sequence shown here is derived from an EMBL/GenBank/DDBJ whole genome shotgun (WGS) entry which is preliminary data.</text>
</comment>
<evidence type="ECO:0000256" key="2">
    <source>
        <dbReference type="ARBA" id="ARBA00022419"/>
    </source>
</evidence>
<dbReference type="PROSITE" id="PS00393">
    <property type="entry name" value="PEPCASE_2"/>
    <property type="match status" value="1"/>
</dbReference>
<dbReference type="EMBL" id="JACIVI010000002">
    <property type="protein sequence ID" value="MBB1161986.1"/>
    <property type="molecule type" value="Genomic_DNA"/>
</dbReference>